<dbReference type="SUPFAM" id="SSF56954">
    <property type="entry name" value="Outer membrane efflux proteins (OEP)"/>
    <property type="match status" value="1"/>
</dbReference>
<name>A0A238YDU6_9FLAO</name>
<organism evidence="2 3">
    <name type="scientific">Lutibacter flavus</name>
    <dbReference type="NCBI Taxonomy" id="691689"/>
    <lineage>
        <taxon>Bacteria</taxon>
        <taxon>Pseudomonadati</taxon>
        <taxon>Bacteroidota</taxon>
        <taxon>Flavobacteriia</taxon>
        <taxon>Flavobacteriales</taxon>
        <taxon>Flavobacteriaceae</taxon>
        <taxon>Lutibacter</taxon>
    </lineage>
</organism>
<dbReference type="RefSeq" id="WP_089378787.1">
    <property type="nucleotide sequence ID" value="NZ_FZNX01000004.1"/>
</dbReference>
<dbReference type="Proteomes" id="UP000198412">
    <property type="component" value="Unassembled WGS sequence"/>
</dbReference>
<dbReference type="GO" id="GO:0015562">
    <property type="term" value="F:efflux transmembrane transporter activity"/>
    <property type="evidence" value="ECO:0007669"/>
    <property type="project" value="InterPro"/>
</dbReference>
<dbReference type="EMBL" id="FZNX01000004">
    <property type="protein sequence ID" value="SNR69220.1"/>
    <property type="molecule type" value="Genomic_DNA"/>
</dbReference>
<feature type="coiled-coil region" evidence="1">
    <location>
        <begin position="314"/>
        <end position="344"/>
    </location>
</feature>
<reference evidence="3" key="1">
    <citation type="submission" date="2017-06" db="EMBL/GenBank/DDBJ databases">
        <authorList>
            <person name="Varghese N."/>
            <person name="Submissions S."/>
        </authorList>
    </citation>
    <scope>NUCLEOTIDE SEQUENCE [LARGE SCALE GENOMIC DNA]</scope>
    <source>
        <strain evidence="3">DSM 27993</strain>
    </source>
</reference>
<keyword evidence="1" id="KW-0175">Coiled coil</keyword>
<dbReference type="OrthoDB" id="712316at2"/>
<dbReference type="Gene3D" id="1.20.1600.10">
    <property type="entry name" value="Outer membrane efflux proteins (OEP)"/>
    <property type="match status" value="1"/>
</dbReference>
<protein>
    <submittedName>
        <fullName evidence="2">Outer membrane protein TolC</fullName>
    </submittedName>
</protein>
<proteinExistence type="predicted"/>
<evidence type="ECO:0000313" key="2">
    <source>
        <dbReference type="EMBL" id="SNR69220.1"/>
    </source>
</evidence>
<gene>
    <name evidence="2" type="ORF">SAMN04488111_2504</name>
</gene>
<evidence type="ECO:0000256" key="1">
    <source>
        <dbReference type="SAM" id="Coils"/>
    </source>
</evidence>
<accession>A0A238YDU6</accession>
<sequence length="394" mass="45882">MNKLIVFAICGCLSFVSGFSQTKNLEELLNQIKQNNTELKAYQSFIDGQNLQNKSGNNLPDPQLSGYYLPFSEHQGKDYTEFEISQSFEFPTVYAARNKWNALKEDQFQTAFTKKRQEILLKAKQGLINFYILQKQKTIEVHRKKQSKQVHEQMQELFNKEQVGILDLNKAKLAWIQEQFVVEQLEAEIQNQITVLQTLNGEQSLELDNLQLDIPFELQTIETLWTEKLKKDSKLLELQANEASALQNVTLEKNKILPNLALGYNYQGVNGDNYSGVYGGLSIPLWSSKNKVKAAQANYEYQQSSSQVVKQLLYAKLQQEYNQYQLLLNKYTEYQNTIENLNSEDLLFKAYNLGEYSFLEYYMEVQFYRNATDKMLQMEKELQLLQAQLLIHQL</sequence>
<evidence type="ECO:0000313" key="3">
    <source>
        <dbReference type="Proteomes" id="UP000198412"/>
    </source>
</evidence>
<keyword evidence="3" id="KW-1185">Reference proteome</keyword>
<dbReference type="AlphaFoldDB" id="A0A238YDU6"/>